<dbReference type="CDD" id="cd05120">
    <property type="entry name" value="APH_ChoK_like"/>
    <property type="match status" value="1"/>
</dbReference>
<dbReference type="SUPFAM" id="SSF56112">
    <property type="entry name" value="Protein kinase-like (PK-like)"/>
    <property type="match status" value="1"/>
</dbReference>
<name>A0A0D9NTT4_METAN</name>
<dbReference type="EMBL" id="KE384738">
    <property type="protein sequence ID" value="KJK77241.1"/>
    <property type="molecule type" value="Genomic_DNA"/>
</dbReference>
<dbReference type="OrthoDB" id="2906425at2759"/>
<organism evidence="2 3">
    <name type="scientific">Metarhizium anisopliae BRIP 53293</name>
    <dbReference type="NCBI Taxonomy" id="1291518"/>
    <lineage>
        <taxon>Eukaryota</taxon>
        <taxon>Fungi</taxon>
        <taxon>Dikarya</taxon>
        <taxon>Ascomycota</taxon>
        <taxon>Pezizomycotina</taxon>
        <taxon>Sordariomycetes</taxon>
        <taxon>Hypocreomycetidae</taxon>
        <taxon>Hypocreales</taxon>
        <taxon>Clavicipitaceae</taxon>
        <taxon>Metarhizium</taxon>
    </lineage>
</organism>
<protein>
    <recommendedName>
        <fullName evidence="1">Aminoglycoside phosphotransferase domain-containing protein</fullName>
    </recommendedName>
</protein>
<dbReference type="STRING" id="1291518.A0A0D9NTT4"/>
<reference evidence="3" key="1">
    <citation type="journal article" date="2014" name="BMC Genomics">
        <title>The genome sequence of the biocontrol fungus Metarhizium anisopliae and comparative genomics of Metarhizium species.</title>
        <authorList>
            <person name="Pattemore J.A."/>
            <person name="Hane J.K."/>
            <person name="Williams A.H."/>
            <person name="Wilson B.A."/>
            <person name="Stodart B.J."/>
            <person name="Ash G.J."/>
        </authorList>
    </citation>
    <scope>NUCLEOTIDE SEQUENCE [LARGE SCALE GENOMIC DNA]</scope>
    <source>
        <strain evidence="3">BRIP 53293</strain>
    </source>
</reference>
<dbReference type="Pfam" id="PF01636">
    <property type="entry name" value="APH"/>
    <property type="match status" value="1"/>
</dbReference>
<dbReference type="Proteomes" id="UP000054544">
    <property type="component" value="Unassembled WGS sequence"/>
</dbReference>
<evidence type="ECO:0000259" key="1">
    <source>
        <dbReference type="Pfam" id="PF01636"/>
    </source>
</evidence>
<dbReference type="PANTHER" id="PTHR21310:SF15">
    <property type="entry name" value="AMINOGLYCOSIDE PHOSPHOTRANSFERASE DOMAIN-CONTAINING PROTEIN"/>
    <property type="match status" value="1"/>
</dbReference>
<dbReference type="InterPro" id="IPR051678">
    <property type="entry name" value="AGP_Transferase"/>
</dbReference>
<proteinExistence type="predicted"/>
<sequence>MPSPSPFVLVADAIHVCAGANRAFLLYHASHTSFRQVGYLQIYFPLFNCLLIKFTWSVEDMCPVTPGMLNARREKDCVAITNERKYYSLIGSFVKRSLRPSEWQHNPVVGTLSIPRFGNERILNEAAALRFIAENTNIPVPKLYGCFEDDNAVYLVTELIEGVKLADLEPAQRKSVELELEGYIDVLRGLKSSVWGGPSGIVIPPYRIMVEAYRQAWKMKPRESSDLVFCHNDFSAHNVIVDPVSLKVKAVIDWEYAGFYPQEFESEFFRRPGPSVALDGERNDVEELLEIMYQNEE</sequence>
<keyword evidence="3" id="KW-1185">Reference proteome</keyword>
<dbReference type="PANTHER" id="PTHR21310">
    <property type="entry name" value="AMINOGLYCOSIDE PHOSPHOTRANSFERASE-RELATED-RELATED"/>
    <property type="match status" value="1"/>
</dbReference>
<feature type="domain" description="Aminoglycoside phosphotransferase" evidence="1">
    <location>
        <begin position="212"/>
        <end position="261"/>
    </location>
</feature>
<dbReference type="AlphaFoldDB" id="A0A0D9NTT4"/>
<gene>
    <name evidence="2" type="ORF">H634G_06979</name>
</gene>
<accession>A0A0D9NTT4</accession>
<dbReference type="InterPro" id="IPR002575">
    <property type="entry name" value="Aminoglycoside_PTrfase"/>
</dbReference>
<evidence type="ECO:0000313" key="2">
    <source>
        <dbReference type="EMBL" id="KJK77241.1"/>
    </source>
</evidence>
<dbReference type="InterPro" id="IPR011009">
    <property type="entry name" value="Kinase-like_dom_sf"/>
</dbReference>
<evidence type="ECO:0000313" key="3">
    <source>
        <dbReference type="Proteomes" id="UP000054544"/>
    </source>
</evidence>
<dbReference type="Gene3D" id="3.90.1200.10">
    <property type="match status" value="1"/>
</dbReference>